<evidence type="ECO:0000256" key="4">
    <source>
        <dbReference type="ARBA" id="ARBA00022723"/>
    </source>
</evidence>
<comment type="cofactor">
    <cofactor evidence="1">
        <name>pyridoxal 5'-phosphate</name>
        <dbReference type="ChEBI" id="CHEBI:597326"/>
    </cofactor>
</comment>
<evidence type="ECO:0000256" key="6">
    <source>
        <dbReference type="ARBA" id="ARBA00023004"/>
    </source>
</evidence>
<evidence type="ECO:0000313" key="11">
    <source>
        <dbReference type="EMBL" id="MBK0422608.1"/>
    </source>
</evidence>
<evidence type="ECO:0000256" key="3">
    <source>
        <dbReference type="ARBA" id="ARBA00022679"/>
    </source>
</evidence>
<evidence type="ECO:0000259" key="10">
    <source>
        <dbReference type="Pfam" id="PF00266"/>
    </source>
</evidence>
<organism evidence="11 12">
    <name type="scientific">Leucobacter edaphi</name>
    <dbReference type="NCBI Taxonomy" id="2796472"/>
    <lineage>
        <taxon>Bacteria</taxon>
        <taxon>Bacillati</taxon>
        <taxon>Actinomycetota</taxon>
        <taxon>Actinomycetes</taxon>
        <taxon>Micrococcales</taxon>
        <taxon>Microbacteriaceae</taxon>
        <taxon>Leucobacter</taxon>
    </lineage>
</organism>
<dbReference type="PANTHER" id="PTHR11601:SF34">
    <property type="entry name" value="CYSTEINE DESULFURASE"/>
    <property type="match status" value="1"/>
</dbReference>
<keyword evidence="3" id="KW-0808">Transferase</keyword>
<dbReference type="EMBL" id="JAEHOI010000011">
    <property type="protein sequence ID" value="MBK0422608.1"/>
    <property type="molecule type" value="Genomic_DNA"/>
</dbReference>
<evidence type="ECO:0000256" key="1">
    <source>
        <dbReference type="ARBA" id="ARBA00001933"/>
    </source>
</evidence>
<dbReference type="Gene3D" id="3.90.1150.10">
    <property type="entry name" value="Aspartate Aminotransferase, domain 1"/>
    <property type="match status" value="1"/>
</dbReference>
<dbReference type="InterPro" id="IPR000192">
    <property type="entry name" value="Aminotrans_V_dom"/>
</dbReference>
<dbReference type="RefSeq" id="WP_200132807.1">
    <property type="nucleotide sequence ID" value="NZ_JAEHOI010000011.1"/>
</dbReference>
<comment type="similarity">
    <text evidence="2">Belongs to the class-V pyridoxal-phosphate-dependent aminotransferase family. NifS/IscS subfamily.</text>
</comment>
<name>A0A934QE45_9MICO</name>
<evidence type="ECO:0000256" key="9">
    <source>
        <dbReference type="SAM" id="MobiDB-lite"/>
    </source>
</evidence>
<evidence type="ECO:0000256" key="5">
    <source>
        <dbReference type="ARBA" id="ARBA00022898"/>
    </source>
</evidence>
<evidence type="ECO:0000256" key="2">
    <source>
        <dbReference type="ARBA" id="ARBA00006490"/>
    </source>
</evidence>
<reference evidence="11" key="1">
    <citation type="submission" date="2020-12" db="EMBL/GenBank/DDBJ databases">
        <title>Leucobacter sp. CAS2, isolated from Chromium sludge.</title>
        <authorList>
            <person name="Xu Z."/>
        </authorList>
    </citation>
    <scope>NUCLEOTIDE SEQUENCE</scope>
    <source>
        <strain evidence="11">CSA2</strain>
    </source>
</reference>
<dbReference type="InterPro" id="IPR015424">
    <property type="entry name" value="PyrdxlP-dep_Trfase"/>
</dbReference>
<evidence type="ECO:0000256" key="7">
    <source>
        <dbReference type="ARBA" id="ARBA00023014"/>
    </source>
</evidence>
<protein>
    <submittedName>
        <fullName evidence="11">Cysteine desulfurase</fullName>
    </submittedName>
</protein>
<dbReference type="PIRSF" id="PIRSF005572">
    <property type="entry name" value="NifS"/>
    <property type="match status" value="1"/>
</dbReference>
<keyword evidence="5" id="KW-0663">Pyridoxal phosphate</keyword>
<dbReference type="GO" id="GO:0031071">
    <property type="term" value="F:cysteine desulfurase activity"/>
    <property type="evidence" value="ECO:0007669"/>
    <property type="project" value="UniProtKB-EC"/>
</dbReference>
<dbReference type="Proteomes" id="UP000618733">
    <property type="component" value="Unassembled WGS sequence"/>
</dbReference>
<evidence type="ECO:0000313" key="12">
    <source>
        <dbReference type="Proteomes" id="UP000618733"/>
    </source>
</evidence>
<dbReference type="InterPro" id="IPR015422">
    <property type="entry name" value="PyrdxlP-dep_Trfase_small"/>
</dbReference>
<evidence type="ECO:0000256" key="8">
    <source>
        <dbReference type="ARBA" id="ARBA00050776"/>
    </source>
</evidence>
<keyword evidence="6" id="KW-0408">Iron</keyword>
<dbReference type="InterPro" id="IPR016454">
    <property type="entry name" value="Cysteine_dSase"/>
</dbReference>
<proteinExistence type="inferred from homology"/>
<dbReference type="AlphaFoldDB" id="A0A934QE45"/>
<feature type="domain" description="Aminotransferase class V" evidence="10">
    <location>
        <begin position="8"/>
        <end position="190"/>
    </location>
</feature>
<dbReference type="PANTHER" id="PTHR11601">
    <property type="entry name" value="CYSTEINE DESULFURYLASE FAMILY MEMBER"/>
    <property type="match status" value="1"/>
</dbReference>
<keyword evidence="4" id="KW-0479">Metal-binding</keyword>
<sequence length="411" mass="41834">MSVQHPGYLDAAATAELRPEAEAAILEALRAGQANPSSVHSAGHRAGTALDEARATVARALGARPSEVVFTSGGSEANNLAVIGLALASSRGKHLITTEIEHPSVREACEFLVRRLGFELTALPVDSLGRLNPEAVREALRPDTALVTVGLANAEVGTVQPIGEISAVVREAGALLHTDAVQAAAALPVSFGSARVSPQENGPAATRGHGEDANRPASDGWPGFAVDAMSVASHKFGGPQGAGALLLRTGIPIEPLIHGGGQEGGARSGTENLLGLAGFAAAVQAAALDAGTRALGLLSARDSLIARVIDRVPGARLTGDPMERLPGHASFVVEGVSGESLLVALDAAGFAVSSGSACAAGQDEPSPVLLALGYDPDLARTAIRFTFDRPLAEAAIDRIAEVLRREVLGAR</sequence>
<dbReference type="Gene3D" id="3.40.640.10">
    <property type="entry name" value="Type I PLP-dependent aspartate aminotransferase-like (Major domain)"/>
    <property type="match status" value="1"/>
</dbReference>
<gene>
    <name evidence="11" type="ORF">JD292_11050</name>
</gene>
<dbReference type="Pfam" id="PF00266">
    <property type="entry name" value="Aminotran_5"/>
    <property type="match status" value="2"/>
</dbReference>
<dbReference type="SUPFAM" id="SSF53383">
    <property type="entry name" value="PLP-dependent transferases"/>
    <property type="match status" value="1"/>
</dbReference>
<feature type="domain" description="Aminotransferase class V" evidence="10">
    <location>
        <begin position="225"/>
        <end position="389"/>
    </location>
</feature>
<dbReference type="InterPro" id="IPR015421">
    <property type="entry name" value="PyrdxlP-dep_Trfase_major"/>
</dbReference>
<dbReference type="GO" id="GO:0051536">
    <property type="term" value="F:iron-sulfur cluster binding"/>
    <property type="evidence" value="ECO:0007669"/>
    <property type="project" value="UniProtKB-KW"/>
</dbReference>
<feature type="region of interest" description="Disordered" evidence="9">
    <location>
        <begin position="194"/>
        <end position="220"/>
    </location>
</feature>
<keyword evidence="12" id="KW-1185">Reference proteome</keyword>
<keyword evidence="7" id="KW-0411">Iron-sulfur</keyword>
<accession>A0A934QE45</accession>
<comment type="caution">
    <text evidence="11">The sequence shown here is derived from an EMBL/GenBank/DDBJ whole genome shotgun (WGS) entry which is preliminary data.</text>
</comment>
<dbReference type="GO" id="GO:0046872">
    <property type="term" value="F:metal ion binding"/>
    <property type="evidence" value="ECO:0007669"/>
    <property type="project" value="UniProtKB-KW"/>
</dbReference>
<comment type="catalytic activity">
    <reaction evidence="8">
        <text>(sulfur carrier)-H + L-cysteine = (sulfur carrier)-SH + L-alanine</text>
        <dbReference type="Rhea" id="RHEA:43892"/>
        <dbReference type="Rhea" id="RHEA-COMP:14737"/>
        <dbReference type="Rhea" id="RHEA-COMP:14739"/>
        <dbReference type="ChEBI" id="CHEBI:29917"/>
        <dbReference type="ChEBI" id="CHEBI:35235"/>
        <dbReference type="ChEBI" id="CHEBI:57972"/>
        <dbReference type="ChEBI" id="CHEBI:64428"/>
        <dbReference type="EC" id="2.8.1.7"/>
    </reaction>
</comment>